<evidence type="ECO:0000256" key="2">
    <source>
        <dbReference type="SAM" id="MobiDB-lite"/>
    </source>
</evidence>
<dbReference type="Pfam" id="PF04203">
    <property type="entry name" value="Sortase"/>
    <property type="match status" value="1"/>
</dbReference>
<evidence type="ECO:0000313" key="5">
    <source>
        <dbReference type="Proteomes" id="UP000549971"/>
    </source>
</evidence>
<dbReference type="Gene3D" id="2.40.260.10">
    <property type="entry name" value="Sortase"/>
    <property type="match status" value="1"/>
</dbReference>
<gene>
    <name evidence="4" type="ORF">HDA39_002453</name>
</gene>
<protein>
    <recommendedName>
        <fullName evidence="6">Sortase family protein</fullName>
    </recommendedName>
</protein>
<evidence type="ECO:0000313" key="4">
    <source>
        <dbReference type="EMBL" id="MBB5835719.1"/>
    </source>
</evidence>
<evidence type="ECO:0008006" key="6">
    <source>
        <dbReference type="Google" id="ProtNLM"/>
    </source>
</evidence>
<name>A0A7W9J5E6_9ACTN</name>
<reference evidence="4 5" key="1">
    <citation type="submission" date="2020-08" db="EMBL/GenBank/DDBJ databases">
        <title>Sequencing the genomes of 1000 actinobacteria strains.</title>
        <authorList>
            <person name="Klenk H.-P."/>
        </authorList>
    </citation>
    <scope>NUCLEOTIDE SEQUENCE [LARGE SCALE GENOMIC DNA]</scope>
    <source>
        <strain evidence="4 5">DSM 28967</strain>
    </source>
</reference>
<feature type="signal peptide" evidence="3">
    <location>
        <begin position="1"/>
        <end position="21"/>
    </location>
</feature>
<proteinExistence type="predicted"/>
<sequence length="227" mass="23406">MIRVRGAAILAMAALAASLLAGCGASESGSAAAPDERAESSGPAVGESPPSPTRSATPSAPRTPSGIRTRAADLPTLAEGPQPNRLQIGSADLDIPVLAVGVAKDGQMELPPNPNTIGWYRFGPAPGDQRGSVVLGGHLDSKEYGKGPLVRLSELEPGDSVTVRSSNDSVATYRVEKVEDVRKTALALGQVFDRGSEPRLRIVTCGGPYDRDGGGYRDNLVVTAVPV</sequence>
<keyword evidence="1" id="KW-0378">Hydrolase</keyword>
<dbReference type="CDD" id="cd05829">
    <property type="entry name" value="Sortase_F"/>
    <property type="match status" value="1"/>
</dbReference>
<dbReference type="Proteomes" id="UP000549971">
    <property type="component" value="Unassembled WGS sequence"/>
</dbReference>
<accession>A0A7W9J5E6</accession>
<feature type="region of interest" description="Disordered" evidence="2">
    <location>
        <begin position="25"/>
        <end position="67"/>
    </location>
</feature>
<dbReference type="EMBL" id="JACHMY010000001">
    <property type="protein sequence ID" value="MBB5835719.1"/>
    <property type="molecule type" value="Genomic_DNA"/>
</dbReference>
<keyword evidence="5" id="KW-1185">Reference proteome</keyword>
<evidence type="ECO:0000256" key="1">
    <source>
        <dbReference type="ARBA" id="ARBA00022801"/>
    </source>
</evidence>
<evidence type="ECO:0000256" key="3">
    <source>
        <dbReference type="SAM" id="SignalP"/>
    </source>
</evidence>
<dbReference type="AlphaFoldDB" id="A0A7W9J5E6"/>
<feature type="chain" id="PRO_5039654148" description="Sortase family protein" evidence="3">
    <location>
        <begin position="22"/>
        <end position="227"/>
    </location>
</feature>
<dbReference type="InterPro" id="IPR005754">
    <property type="entry name" value="Sortase"/>
</dbReference>
<dbReference type="GO" id="GO:0016787">
    <property type="term" value="F:hydrolase activity"/>
    <property type="evidence" value="ECO:0007669"/>
    <property type="project" value="UniProtKB-KW"/>
</dbReference>
<comment type="caution">
    <text evidence="4">The sequence shown here is derived from an EMBL/GenBank/DDBJ whole genome shotgun (WGS) entry which is preliminary data.</text>
</comment>
<keyword evidence="3" id="KW-0732">Signal</keyword>
<dbReference type="RefSeq" id="WP_184795332.1">
    <property type="nucleotide sequence ID" value="NZ_JACHMY010000001.1"/>
</dbReference>
<dbReference type="PROSITE" id="PS51257">
    <property type="entry name" value="PROKAR_LIPOPROTEIN"/>
    <property type="match status" value="1"/>
</dbReference>
<organism evidence="4 5">
    <name type="scientific">Kribbella italica</name>
    <dbReference type="NCBI Taxonomy" id="1540520"/>
    <lineage>
        <taxon>Bacteria</taxon>
        <taxon>Bacillati</taxon>
        <taxon>Actinomycetota</taxon>
        <taxon>Actinomycetes</taxon>
        <taxon>Propionibacteriales</taxon>
        <taxon>Kribbellaceae</taxon>
        <taxon>Kribbella</taxon>
    </lineage>
</organism>
<dbReference type="InterPro" id="IPR042001">
    <property type="entry name" value="Sortase_F"/>
</dbReference>
<dbReference type="InterPro" id="IPR023365">
    <property type="entry name" value="Sortase_dom-sf"/>
</dbReference>
<feature type="compositionally biased region" description="Low complexity" evidence="2">
    <location>
        <begin position="53"/>
        <end position="65"/>
    </location>
</feature>